<proteinExistence type="predicted"/>
<evidence type="ECO:0000313" key="3">
    <source>
        <dbReference type="Proteomes" id="UP000525078"/>
    </source>
</evidence>
<dbReference type="AlphaFoldDB" id="A0A7J6HBF2"/>
<accession>A0A7J6HBF2</accession>
<sequence>MHYLKPTSTTLLVTSITAPLTIWSLTPIFIKLELVIPQGNFGLLLFQVLVRMFPTFLALLVTILKSYI</sequence>
<keyword evidence="1" id="KW-0812">Transmembrane</keyword>
<evidence type="ECO:0000256" key="1">
    <source>
        <dbReference type="SAM" id="Phobius"/>
    </source>
</evidence>
<keyword evidence="1" id="KW-0472">Membrane</keyword>
<organism evidence="2 3">
    <name type="scientific">Cannabis sativa</name>
    <name type="common">Hemp</name>
    <name type="synonym">Marijuana</name>
    <dbReference type="NCBI Taxonomy" id="3483"/>
    <lineage>
        <taxon>Eukaryota</taxon>
        <taxon>Viridiplantae</taxon>
        <taxon>Streptophyta</taxon>
        <taxon>Embryophyta</taxon>
        <taxon>Tracheophyta</taxon>
        <taxon>Spermatophyta</taxon>
        <taxon>Magnoliopsida</taxon>
        <taxon>eudicotyledons</taxon>
        <taxon>Gunneridae</taxon>
        <taxon>Pentapetalae</taxon>
        <taxon>rosids</taxon>
        <taxon>fabids</taxon>
        <taxon>Rosales</taxon>
        <taxon>Cannabaceae</taxon>
        <taxon>Cannabis</taxon>
    </lineage>
</organism>
<protein>
    <submittedName>
        <fullName evidence="2">Uncharacterized protein</fullName>
    </submittedName>
</protein>
<keyword evidence="1" id="KW-1133">Transmembrane helix</keyword>
<dbReference type="Proteomes" id="UP000525078">
    <property type="component" value="Unassembled WGS sequence"/>
</dbReference>
<dbReference type="EMBL" id="JAATIP010000017">
    <property type="protein sequence ID" value="KAF4392637.1"/>
    <property type="molecule type" value="Genomic_DNA"/>
</dbReference>
<feature type="transmembrane region" description="Helical" evidence="1">
    <location>
        <begin position="42"/>
        <end position="64"/>
    </location>
</feature>
<reference evidence="2 3" key="1">
    <citation type="journal article" date="2020" name="bioRxiv">
        <title>Sequence and annotation of 42 cannabis genomes reveals extensive copy number variation in cannabinoid synthesis and pathogen resistance genes.</title>
        <authorList>
            <person name="Mckernan K.J."/>
            <person name="Helbert Y."/>
            <person name="Kane L.T."/>
            <person name="Ebling H."/>
            <person name="Zhang L."/>
            <person name="Liu B."/>
            <person name="Eaton Z."/>
            <person name="Mclaughlin S."/>
            <person name="Kingan S."/>
            <person name="Baybayan P."/>
            <person name="Concepcion G."/>
            <person name="Jordan M."/>
            <person name="Riva A."/>
            <person name="Barbazuk W."/>
            <person name="Harkins T."/>
        </authorList>
    </citation>
    <scope>NUCLEOTIDE SEQUENCE [LARGE SCALE GENOMIC DNA]</scope>
    <source>
        <strain evidence="3">cv. Jamaican Lion 4</strain>
        <tissue evidence="2">Leaf</tissue>
    </source>
</reference>
<evidence type="ECO:0000313" key="2">
    <source>
        <dbReference type="EMBL" id="KAF4392637.1"/>
    </source>
</evidence>
<feature type="transmembrane region" description="Helical" evidence="1">
    <location>
        <begin position="12"/>
        <end position="30"/>
    </location>
</feature>
<gene>
    <name evidence="2" type="ORF">F8388_003057</name>
</gene>
<name>A0A7J6HBF2_CANSA</name>
<comment type="caution">
    <text evidence="2">The sequence shown here is derived from an EMBL/GenBank/DDBJ whole genome shotgun (WGS) entry which is preliminary data.</text>
</comment>